<comment type="similarity">
    <text evidence="2">Belongs to the resistance-nodulation-cell division (RND) (TC 2.A.6) family. MmpL subfamily.</text>
</comment>
<dbReference type="AlphaFoldDB" id="A0A3E2MRJ0"/>
<evidence type="ECO:0000313" key="9">
    <source>
        <dbReference type="EMBL" id="RFZ36030.1"/>
    </source>
</evidence>
<dbReference type="PRINTS" id="PR00702">
    <property type="entry name" value="ACRIFLAVINRP"/>
</dbReference>
<comment type="caution">
    <text evidence="9">The sequence shown here is derived from an EMBL/GenBank/DDBJ whole genome shotgun (WGS) entry which is preliminary data.</text>
</comment>
<dbReference type="PANTHER" id="PTHR33406:SF6">
    <property type="entry name" value="MEMBRANE PROTEIN YDGH-RELATED"/>
    <property type="match status" value="1"/>
</dbReference>
<feature type="domain" description="Membrane transport protein MMPL" evidence="8">
    <location>
        <begin position="59"/>
        <end position="388"/>
    </location>
</feature>
<dbReference type="InterPro" id="IPR001036">
    <property type="entry name" value="Acrflvin-R"/>
</dbReference>
<feature type="transmembrane region" description="Helical" evidence="7">
    <location>
        <begin position="27"/>
        <end position="46"/>
    </location>
</feature>
<feature type="transmembrane region" description="Helical" evidence="7">
    <location>
        <begin position="257"/>
        <end position="278"/>
    </location>
</feature>
<evidence type="ECO:0000259" key="8">
    <source>
        <dbReference type="Pfam" id="PF03176"/>
    </source>
</evidence>
<keyword evidence="3" id="KW-1003">Cell membrane</keyword>
<sequence length="952" mass="103356">MITRVFRPSSREVRTEPALLARWIRRLAIPIMLGWLAIIVLINILVPSLQQVAADNSVSMNPAGAPSLQAIKEMGRVFGESRSDSVALILLEGRQPLGADAHEYYDDLVTRLRADTAHVQNVQDFWGDPLTEGSAQSPDGKAAYLQLYLSGNIGDTLANESVGAVWAAVDARPPPPGVKVYVTGPAALQADLIHSAERTVRTIKIATFTVIIVLMLFFFRSVPTVLVLLGVVGIQLSAATGVAAVIGYLGVVELSTFAVNLVVAMAIATGTDYAIFLIGRYQEARAAGVDRESAYYEMWHGTAHVVLASGLTIAGAALCMSLTRMPYLQSLGVPTAVAMLVALSVALTLGPAAVTVASRFGLLEPKRAIRIRFWRRIGTAVVRWPAPILLASLAAALVGLIALPFYQPSYNDRRYIPGDIEANAGYAAAEQHFSAARMNPEVLLVEADHDLRNPADFLVIDKLAKAIFRVPGVARVQAITRPDGAPIQHTSIPFMMSMQGVGLQQNMKLMFDRIDDMKAQAESLGNTVAIMKRMQASMSRMAGVGDGLVVDMDDMQTAVRDARDSLADFEDFFRPIRNYFHWEPHCFDIPVCWALRSVSDSVDGIDAMTDQMDRMIKGMTDLNALIPDMIAQFPPMIATMESMQQMMLTMHSTMSGMYRQMDELSHGAAEMGKAFDAARNDDSFYLPSEVFDNPDFRRAMDLFISPDGKSLRMIISHRGDPASAEGISRVDPIKLAAIEALKGTPLENAKVSLGGTASVYHDLSEGTRYDLVIAVIATVCLIFAIMLLITRSLVAAMVIVGTVLLSLGASVGLSVLLWQYIVGLPLQWMVMSMAVIILLAVGADYNLMMVARFKEEMPAGLKTGIIRAMGGAGSVVTAAGLVFAFTMTSMVVSDLRTIGQIGTFIGLGLLFDTLIVRSFMVPSIAALLGRWFWWPINVRTRPARARPVRPQA</sequence>
<comment type="subcellular location">
    <subcellularLocation>
        <location evidence="1">Cell membrane</location>
        <topology evidence="1">Multi-pass membrane protein</topology>
    </subcellularLocation>
</comment>
<evidence type="ECO:0000256" key="3">
    <source>
        <dbReference type="ARBA" id="ARBA00022475"/>
    </source>
</evidence>
<dbReference type="GO" id="GO:0005886">
    <property type="term" value="C:plasma membrane"/>
    <property type="evidence" value="ECO:0007669"/>
    <property type="project" value="UniProtKB-SubCell"/>
</dbReference>
<name>A0A3E2MRJ0_MYCMR</name>
<dbReference type="RefSeq" id="WP_117433007.1">
    <property type="nucleotide sequence ID" value="NZ_PEDF01000154.1"/>
</dbReference>
<feature type="transmembrane region" description="Helical" evidence="7">
    <location>
        <begin position="202"/>
        <end position="219"/>
    </location>
</feature>
<dbReference type="GO" id="GO:0022857">
    <property type="term" value="F:transmembrane transporter activity"/>
    <property type="evidence" value="ECO:0007669"/>
    <property type="project" value="InterPro"/>
</dbReference>
<dbReference type="InterPro" id="IPR004707">
    <property type="entry name" value="MmpL_fam"/>
</dbReference>
<dbReference type="Gene3D" id="1.20.1640.10">
    <property type="entry name" value="Multidrug efflux transporter AcrB transmembrane domain"/>
    <property type="match status" value="2"/>
</dbReference>
<accession>A0A3E2MRJ0</accession>
<proteinExistence type="inferred from homology"/>
<gene>
    <name evidence="9" type="primary">mmpL8_14</name>
    <name evidence="9" type="ORF">DAVIS_04154</name>
</gene>
<dbReference type="PANTHER" id="PTHR33406">
    <property type="entry name" value="MEMBRANE PROTEIN MJ1562-RELATED"/>
    <property type="match status" value="1"/>
</dbReference>
<feature type="transmembrane region" description="Helical" evidence="7">
    <location>
        <begin position="335"/>
        <end position="363"/>
    </location>
</feature>
<feature type="transmembrane region" description="Helical" evidence="7">
    <location>
        <begin position="226"/>
        <end position="251"/>
    </location>
</feature>
<feature type="transmembrane region" description="Helical" evidence="7">
    <location>
        <begin position="771"/>
        <end position="789"/>
    </location>
</feature>
<evidence type="ECO:0000256" key="5">
    <source>
        <dbReference type="ARBA" id="ARBA00022989"/>
    </source>
</evidence>
<feature type="transmembrane region" description="Helical" evidence="7">
    <location>
        <begin position="384"/>
        <end position="406"/>
    </location>
</feature>
<evidence type="ECO:0000313" key="10">
    <source>
        <dbReference type="Proteomes" id="UP000257451"/>
    </source>
</evidence>
<evidence type="ECO:0000256" key="7">
    <source>
        <dbReference type="SAM" id="Phobius"/>
    </source>
</evidence>
<keyword evidence="6 7" id="KW-0472">Membrane</keyword>
<keyword evidence="4 7" id="KW-0812">Transmembrane</keyword>
<keyword evidence="5 7" id="KW-1133">Transmembrane helix</keyword>
<organism evidence="9 10">
    <name type="scientific">Mycobacterium marinum</name>
    <dbReference type="NCBI Taxonomy" id="1781"/>
    <lineage>
        <taxon>Bacteria</taxon>
        <taxon>Bacillati</taxon>
        <taxon>Actinomycetota</taxon>
        <taxon>Actinomycetes</taxon>
        <taxon>Mycobacteriales</taxon>
        <taxon>Mycobacteriaceae</taxon>
        <taxon>Mycobacterium</taxon>
        <taxon>Mycobacterium ulcerans group</taxon>
    </lineage>
</organism>
<evidence type="ECO:0000256" key="2">
    <source>
        <dbReference type="ARBA" id="ARBA00010157"/>
    </source>
</evidence>
<protein>
    <submittedName>
        <fullName evidence="9">Membrane transport protein mmpL8</fullName>
    </submittedName>
</protein>
<feature type="transmembrane region" description="Helical" evidence="7">
    <location>
        <begin position="299"/>
        <end position="323"/>
    </location>
</feature>
<dbReference type="InterPro" id="IPR050545">
    <property type="entry name" value="Mycobact_MmpL"/>
</dbReference>
<dbReference type="EMBL" id="PEDF01000154">
    <property type="protein sequence ID" value="RFZ36030.1"/>
    <property type="molecule type" value="Genomic_DNA"/>
</dbReference>
<dbReference type="Proteomes" id="UP000257451">
    <property type="component" value="Unassembled WGS sequence"/>
</dbReference>
<feature type="domain" description="Membrane transport protein MMPL" evidence="8">
    <location>
        <begin position="608"/>
        <end position="943"/>
    </location>
</feature>
<evidence type="ECO:0000256" key="6">
    <source>
        <dbReference type="ARBA" id="ARBA00023136"/>
    </source>
</evidence>
<evidence type="ECO:0000256" key="4">
    <source>
        <dbReference type="ARBA" id="ARBA00022692"/>
    </source>
</evidence>
<feature type="transmembrane region" description="Helical" evidence="7">
    <location>
        <begin position="826"/>
        <end position="847"/>
    </location>
</feature>
<evidence type="ECO:0000256" key="1">
    <source>
        <dbReference type="ARBA" id="ARBA00004651"/>
    </source>
</evidence>
<dbReference type="SUPFAM" id="SSF82866">
    <property type="entry name" value="Multidrug efflux transporter AcrB transmembrane domain"/>
    <property type="match status" value="2"/>
</dbReference>
<reference evidence="9 10" key="1">
    <citation type="journal article" date="2018" name="Sci. Rep.">
        <title>Extensive genomic diversity among Mycobacterium marinum strains revealed by whole genome sequencing.</title>
        <authorList>
            <person name="Das S."/>
            <person name="Pettersson B.M."/>
            <person name="Behra P.R."/>
            <person name="Mallick A."/>
            <person name="Cheramie M."/>
            <person name="Ramesh M."/>
            <person name="Shirreff L."/>
            <person name="DuCote T."/>
            <person name="Dasgupta S."/>
            <person name="Ennis D.G."/>
            <person name="Kirsebom L.A."/>
        </authorList>
    </citation>
    <scope>NUCLEOTIDE SEQUENCE [LARGE SCALE GENOMIC DNA]</scope>
    <source>
        <strain evidence="9 10">Davis1</strain>
    </source>
</reference>
<dbReference type="InterPro" id="IPR004869">
    <property type="entry name" value="MMPL_dom"/>
</dbReference>
<feature type="transmembrane region" description="Helical" evidence="7">
    <location>
        <begin position="868"/>
        <end position="892"/>
    </location>
</feature>
<dbReference type="NCBIfam" id="TIGR00833">
    <property type="entry name" value="actII"/>
    <property type="match status" value="1"/>
</dbReference>
<dbReference type="Pfam" id="PF03176">
    <property type="entry name" value="MMPL"/>
    <property type="match status" value="2"/>
</dbReference>
<feature type="transmembrane region" description="Helical" evidence="7">
    <location>
        <begin position="904"/>
        <end position="933"/>
    </location>
</feature>
<dbReference type="FunFam" id="1.20.1640.10:FF:000018">
    <property type="entry name" value="Transmembrane transport protein MmpL10"/>
    <property type="match status" value="1"/>
</dbReference>
<feature type="transmembrane region" description="Helical" evidence="7">
    <location>
        <begin position="796"/>
        <end position="820"/>
    </location>
</feature>